<comment type="similarity">
    <text evidence="1">Belongs to the UPF0276 family.</text>
</comment>
<protein>
    <recommendedName>
        <fullName evidence="1">UPF0276 protein GGQ66_004453</fullName>
    </recommendedName>
</protein>
<reference evidence="2 3" key="1">
    <citation type="submission" date="2020-08" db="EMBL/GenBank/DDBJ databases">
        <title>Genomic Encyclopedia of Type Strains, Phase IV (KMG-IV): sequencing the most valuable type-strain genomes for metagenomic binning, comparative biology and taxonomic classification.</title>
        <authorList>
            <person name="Goeker M."/>
        </authorList>
    </citation>
    <scope>NUCLEOTIDE SEQUENCE [LARGE SCALE GENOMIC DNA]</scope>
    <source>
        <strain evidence="2 3">DSM 26385</strain>
    </source>
</reference>
<dbReference type="RefSeq" id="WP_183795749.1">
    <property type="nucleotide sequence ID" value="NZ_JACIDU010000034.1"/>
</dbReference>
<keyword evidence="3" id="KW-1185">Reference proteome</keyword>
<dbReference type="InterPro" id="IPR036237">
    <property type="entry name" value="Xyl_isomerase-like_sf"/>
</dbReference>
<comment type="caution">
    <text evidence="2">The sequence shown here is derived from an EMBL/GenBank/DDBJ whole genome shotgun (WGS) entry which is preliminary data.</text>
</comment>
<dbReference type="NCBIfam" id="NF003818">
    <property type="entry name" value="PRK05409.1"/>
    <property type="match status" value="1"/>
</dbReference>
<evidence type="ECO:0000313" key="3">
    <source>
        <dbReference type="Proteomes" id="UP000584824"/>
    </source>
</evidence>
<accession>A0A7W6K658</accession>
<organism evidence="2 3">
    <name type="scientific">Allorhizobium borbori</name>
    <dbReference type="NCBI Taxonomy" id="485907"/>
    <lineage>
        <taxon>Bacteria</taxon>
        <taxon>Pseudomonadati</taxon>
        <taxon>Pseudomonadota</taxon>
        <taxon>Alphaproteobacteria</taxon>
        <taxon>Hyphomicrobiales</taxon>
        <taxon>Rhizobiaceae</taxon>
        <taxon>Rhizobium/Agrobacterium group</taxon>
        <taxon>Allorhizobium</taxon>
    </lineage>
</organism>
<sequence>MQASNLPRRAGVGFKPEHFEAILADTSPPGFLEIHAENYMGAGGPPHARLARLRQDHALSIHGVGLSIGAMQPLDSDHLARLKALCDRYEPESFSEHLAWSSHDTIFLNDLLPLPYTLATLIRVAEHIDQVQEALGRQMLLENPATYLTFAESTLQETEFLAEIARRTGCGLLLDINNVFVASTNHNVDPLDYLARFPLSKVREIHLGGHAETVDDAGAPLLIDSHDTPVKDPVWALYETVLGRTGPIATLIEWDNDVPDWPVLRAEAEAAGRLLAAAHRLVA</sequence>
<dbReference type="PANTHER" id="PTHR42194">
    <property type="entry name" value="UPF0276 PROTEIN HI_1600"/>
    <property type="match status" value="1"/>
</dbReference>
<dbReference type="Pfam" id="PF05114">
    <property type="entry name" value="MbnB_TglH_ChrH"/>
    <property type="match status" value="1"/>
</dbReference>
<evidence type="ECO:0000256" key="1">
    <source>
        <dbReference type="HAMAP-Rule" id="MF_00697"/>
    </source>
</evidence>
<dbReference type="SUPFAM" id="SSF51658">
    <property type="entry name" value="Xylose isomerase-like"/>
    <property type="match status" value="1"/>
</dbReference>
<dbReference type="Gene3D" id="3.20.20.150">
    <property type="entry name" value="Divalent-metal-dependent TIM barrel enzymes"/>
    <property type="match status" value="1"/>
</dbReference>
<dbReference type="EMBL" id="JACIDU010000034">
    <property type="protein sequence ID" value="MBB4105865.1"/>
    <property type="molecule type" value="Genomic_DNA"/>
</dbReference>
<dbReference type="HAMAP" id="MF_00697">
    <property type="entry name" value="UPF0276"/>
    <property type="match status" value="1"/>
</dbReference>
<gene>
    <name evidence="2" type="ORF">GGQ66_004453</name>
</gene>
<dbReference type="AlphaFoldDB" id="A0A7W6K658"/>
<dbReference type="Proteomes" id="UP000584824">
    <property type="component" value="Unassembled WGS sequence"/>
</dbReference>
<name>A0A7W6K658_9HYPH</name>
<dbReference type="InterPro" id="IPR007801">
    <property type="entry name" value="MbnB/TglH/ChrH"/>
</dbReference>
<evidence type="ECO:0000313" key="2">
    <source>
        <dbReference type="EMBL" id="MBB4105865.1"/>
    </source>
</evidence>
<dbReference type="PANTHER" id="PTHR42194:SF1">
    <property type="entry name" value="UPF0276 PROTEIN HI_1600"/>
    <property type="match status" value="1"/>
</dbReference>
<proteinExistence type="inferred from homology"/>